<dbReference type="EMBL" id="CATOUU010000522">
    <property type="protein sequence ID" value="CAI9932708.1"/>
    <property type="molecule type" value="Genomic_DNA"/>
</dbReference>
<dbReference type="AlphaFoldDB" id="A0AA86P6P8"/>
<accession>A0AA86P6P8</accession>
<dbReference type="InterPro" id="IPR009030">
    <property type="entry name" value="Growth_fac_rcpt_cys_sf"/>
</dbReference>
<evidence type="ECO:0000313" key="2">
    <source>
        <dbReference type="EMBL" id="CAI9932708.1"/>
    </source>
</evidence>
<feature type="transmembrane region" description="Helical" evidence="1">
    <location>
        <begin position="173"/>
        <end position="191"/>
    </location>
</feature>
<keyword evidence="1" id="KW-1133">Transmembrane helix</keyword>
<evidence type="ECO:0000313" key="4">
    <source>
        <dbReference type="Proteomes" id="UP001642409"/>
    </source>
</evidence>
<keyword evidence="1" id="KW-0472">Membrane</keyword>
<evidence type="ECO:0000256" key="1">
    <source>
        <dbReference type="SAM" id="Phobius"/>
    </source>
</evidence>
<organism evidence="2">
    <name type="scientific">Hexamita inflata</name>
    <dbReference type="NCBI Taxonomy" id="28002"/>
    <lineage>
        <taxon>Eukaryota</taxon>
        <taxon>Metamonada</taxon>
        <taxon>Diplomonadida</taxon>
        <taxon>Hexamitidae</taxon>
        <taxon>Hexamitinae</taxon>
        <taxon>Hexamita</taxon>
    </lineage>
</organism>
<sequence>MMIITFLMGVQCQNDQYISSDGQTCLQSCSEEQSKISSNKKTCVKSCNDGQFVFIQYEQYCVDICLDNYKFNPDAWLCVDYCKPHNQAISVDGYYCINRCDQNQFILQRDYDNYCVTECPLYNYYTNFQNYCTDNCSKAMPGSFPNSNFTCKCSQEYDEIMGTCLKPTKKYQYAWFALFGIVIGIILIIITKCKRNQNKYLIRVLQHMEDVPDDWIAFPHPIHVIEHSQIRQIPMPALNYNTFTQQKAF</sequence>
<dbReference type="SUPFAM" id="SSF57184">
    <property type="entry name" value="Growth factor receptor domain"/>
    <property type="match status" value="1"/>
</dbReference>
<evidence type="ECO:0000313" key="3">
    <source>
        <dbReference type="EMBL" id="CAL6099886.1"/>
    </source>
</evidence>
<reference evidence="3 4" key="2">
    <citation type="submission" date="2024-07" db="EMBL/GenBank/DDBJ databases">
        <authorList>
            <person name="Akdeniz Z."/>
        </authorList>
    </citation>
    <scope>NUCLEOTIDE SEQUENCE [LARGE SCALE GENOMIC DNA]</scope>
</reference>
<comment type="caution">
    <text evidence="2">The sequence shown here is derived from an EMBL/GenBank/DDBJ whole genome shotgun (WGS) entry which is preliminary data.</text>
</comment>
<dbReference type="Proteomes" id="UP001642409">
    <property type="component" value="Unassembled WGS sequence"/>
</dbReference>
<keyword evidence="4" id="KW-1185">Reference proteome</keyword>
<name>A0AA86P6P8_9EUKA</name>
<reference evidence="2" key="1">
    <citation type="submission" date="2023-06" db="EMBL/GenBank/DDBJ databases">
        <authorList>
            <person name="Kurt Z."/>
        </authorList>
    </citation>
    <scope>NUCLEOTIDE SEQUENCE</scope>
</reference>
<proteinExistence type="predicted"/>
<protein>
    <submittedName>
        <fullName evidence="2">Putative</fullName>
    </submittedName>
</protein>
<gene>
    <name evidence="2" type="ORF">HINF_LOCUS20353</name>
    <name evidence="3" type="ORF">HINF_LOCUS70296</name>
</gene>
<dbReference type="EMBL" id="CAXDID020000524">
    <property type="protein sequence ID" value="CAL6099886.1"/>
    <property type="molecule type" value="Genomic_DNA"/>
</dbReference>
<keyword evidence="1" id="KW-0812">Transmembrane</keyword>